<gene>
    <name evidence="1" type="ORF">E2C01_101636</name>
</gene>
<dbReference type="Proteomes" id="UP000324222">
    <property type="component" value="Unassembled WGS sequence"/>
</dbReference>
<reference evidence="1 2" key="1">
    <citation type="submission" date="2019-05" db="EMBL/GenBank/DDBJ databases">
        <title>Another draft genome of Portunus trituberculatus and its Hox gene families provides insights of decapod evolution.</title>
        <authorList>
            <person name="Jeong J.-H."/>
            <person name="Song I."/>
            <person name="Kim S."/>
            <person name="Choi T."/>
            <person name="Kim D."/>
            <person name="Ryu S."/>
            <person name="Kim W."/>
        </authorList>
    </citation>
    <scope>NUCLEOTIDE SEQUENCE [LARGE SCALE GENOMIC DNA]</scope>
    <source>
        <tissue evidence="1">Muscle</tissue>
    </source>
</reference>
<sequence>MALRYMALVTGLLTTSDVINPPGTHETINPFATLDVTNPPASPVQIGNCTTSEVPLPTPGAAPTTQPITWQLTNTSRSW</sequence>
<evidence type="ECO:0000313" key="2">
    <source>
        <dbReference type="Proteomes" id="UP000324222"/>
    </source>
</evidence>
<evidence type="ECO:0000313" key="1">
    <source>
        <dbReference type="EMBL" id="MPD05866.1"/>
    </source>
</evidence>
<accession>A0A5B7KG80</accession>
<dbReference type="EMBL" id="VSRR010148119">
    <property type="protein sequence ID" value="MPD05866.1"/>
    <property type="molecule type" value="Genomic_DNA"/>
</dbReference>
<name>A0A5B7KG80_PORTR</name>
<proteinExistence type="predicted"/>
<organism evidence="1 2">
    <name type="scientific">Portunus trituberculatus</name>
    <name type="common">Swimming crab</name>
    <name type="synonym">Neptunus trituberculatus</name>
    <dbReference type="NCBI Taxonomy" id="210409"/>
    <lineage>
        <taxon>Eukaryota</taxon>
        <taxon>Metazoa</taxon>
        <taxon>Ecdysozoa</taxon>
        <taxon>Arthropoda</taxon>
        <taxon>Crustacea</taxon>
        <taxon>Multicrustacea</taxon>
        <taxon>Malacostraca</taxon>
        <taxon>Eumalacostraca</taxon>
        <taxon>Eucarida</taxon>
        <taxon>Decapoda</taxon>
        <taxon>Pleocyemata</taxon>
        <taxon>Brachyura</taxon>
        <taxon>Eubrachyura</taxon>
        <taxon>Portunoidea</taxon>
        <taxon>Portunidae</taxon>
        <taxon>Portuninae</taxon>
        <taxon>Portunus</taxon>
    </lineage>
</organism>
<protein>
    <submittedName>
        <fullName evidence="1">Uncharacterized protein</fullName>
    </submittedName>
</protein>
<keyword evidence="2" id="KW-1185">Reference proteome</keyword>
<comment type="caution">
    <text evidence="1">The sequence shown here is derived from an EMBL/GenBank/DDBJ whole genome shotgun (WGS) entry which is preliminary data.</text>
</comment>
<dbReference type="AlphaFoldDB" id="A0A5B7KG80"/>